<organism evidence="3 4">
    <name type="scientific">Candidatus Sungbacteria bacterium RIFCSPLOWO2_01_FULL_59_16</name>
    <dbReference type="NCBI Taxonomy" id="1802280"/>
    <lineage>
        <taxon>Bacteria</taxon>
        <taxon>Candidatus Sungiibacteriota</taxon>
    </lineage>
</organism>
<comment type="caution">
    <text evidence="3">The sequence shown here is derived from an EMBL/GenBank/DDBJ whole genome shotgun (WGS) entry which is preliminary data.</text>
</comment>
<keyword evidence="2" id="KW-0472">Membrane</keyword>
<keyword evidence="2" id="KW-1133">Transmembrane helix</keyword>
<evidence type="ECO:0000256" key="2">
    <source>
        <dbReference type="SAM" id="Phobius"/>
    </source>
</evidence>
<keyword evidence="2" id="KW-0812">Transmembrane</keyword>
<gene>
    <name evidence="3" type="ORF">A3B37_02570</name>
</gene>
<dbReference type="Gene3D" id="2.130.10.130">
    <property type="entry name" value="Integrin alpha, N-terminal"/>
    <property type="match status" value="1"/>
</dbReference>
<protein>
    <recommendedName>
        <fullName evidence="5">VCBS repeat-containing protein</fullName>
    </recommendedName>
</protein>
<dbReference type="InterPro" id="IPR028994">
    <property type="entry name" value="Integrin_alpha_N"/>
</dbReference>
<evidence type="ECO:0008006" key="5">
    <source>
        <dbReference type="Google" id="ProtNLM"/>
    </source>
</evidence>
<feature type="region of interest" description="Disordered" evidence="1">
    <location>
        <begin position="81"/>
        <end position="100"/>
    </location>
</feature>
<dbReference type="Proteomes" id="UP000176705">
    <property type="component" value="Unassembled WGS sequence"/>
</dbReference>
<name>A0A1G2LD43_9BACT</name>
<feature type="region of interest" description="Disordered" evidence="1">
    <location>
        <begin position="1"/>
        <end position="20"/>
    </location>
</feature>
<dbReference type="EMBL" id="MHQS01000011">
    <property type="protein sequence ID" value="OHA08712.1"/>
    <property type="molecule type" value="Genomic_DNA"/>
</dbReference>
<sequence>MNTPTVPSPKTERNGSAASTPAGALLSTTSWFVIGLASAVAFAFILAASRPLAPELAAAALVFRGEVGGTPWLRHAIDPLAKAGDQGGEPNRKGADGTKFSDIDGDGDLDAVTPWEQGGIVRVYLNPGPGDAAALSALWPAVTVSENVRHGDPKFFSPEDADFADMDGDGALDVVSATEGGITIFIHWAPPEASADPALYLDPALWRTEAIRDSNSKNWNPKTMPRGFRTSFWLQAVPADVDGRDGLDIFAGGQGATGVGWFESPAPPYGPRDLEEWRWHPLYNPGWIMSLKAIDMDEDGDADALFSSRNEGPMWLENPGPAADQTDPKNWAVHQVGTFPDSIGLSMFLSTGDVDGDGVLDIVQANKSHLIIYHRGTQTSCRGSGAECWESYVVNTPGSSVAGTPKAATFGDIDLDGRQDFAYSTQYAGNKTGVVRMSRRAGEELLDGYRFDSKIGYFVGAVWDAYDIGGRNDPGSPSGSKFDLIDGVDLDGDGDQDIITTEEHALGVVWYENPECPGENPRCIVR</sequence>
<proteinExistence type="predicted"/>
<dbReference type="PANTHER" id="PTHR44103:SF1">
    <property type="entry name" value="PROPROTEIN CONVERTASE P"/>
    <property type="match status" value="1"/>
</dbReference>
<dbReference type="PANTHER" id="PTHR44103">
    <property type="entry name" value="PROPROTEIN CONVERTASE P"/>
    <property type="match status" value="1"/>
</dbReference>
<accession>A0A1G2LD43</accession>
<evidence type="ECO:0000313" key="3">
    <source>
        <dbReference type="EMBL" id="OHA08712.1"/>
    </source>
</evidence>
<dbReference type="AlphaFoldDB" id="A0A1G2LD43"/>
<feature type="transmembrane region" description="Helical" evidence="2">
    <location>
        <begin position="29"/>
        <end position="48"/>
    </location>
</feature>
<dbReference type="SUPFAM" id="SSF69318">
    <property type="entry name" value="Integrin alpha N-terminal domain"/>
    <property type="match status" value="1"/>
</dbReference>
<dbReference type="STRING" id="1802280.A3B37_02570"/>
<evidence type="ECO:0000256" key="1">
    <source>
        <dbReference type="SAM" id="MobiDB-lite"/>
    </source>
</evidence>
<reference evidence="3 4" key="1">
    <citation type="journal article" date="2016" name="Nat. Commun.">
        <title>Thousands of microbial genomes shed light on interconnected biogeochemical processes in an aquifer system.</title>
        <authorList>
            <person name="Anantharaman K."/>
            <person name="Brown C.T."/>
            <person name="Hug L.A."/>
            <person name="Sharon I."/>
            <person name="Castelle C.J."/>
            <person name="Probst A.J."/>
            <person name="Thomas B.C."/>
            <person name="Singh A."/>
            <person name="Wilkins M.J."/>
            <person name="Karaoz U."/>
            <person name="Brodie E.L."/>
            <person name="Williams K.H."/>
            <person name="Hubbard S.S."/>
            <person name="Banfield J.F."/>
        </authorList>
    </citation>
    <scope>NUCLEOTIDE SEQUENCE [LARGE SCALE GENOMIC DNA]</scope>
</reference>
<feature type="compositionally biased region" description="Basic and acidic residues" evidence="1">
    <location>
        <begin position="90"/>
        <end position="100"/>
    </location>
</feature>
<evidence type="ECO:0000313" key="4">
    <source>
        <dbReference type="Proteomes" id="UP000176705"/>
    </source>
</evidence>